<reference evidence="1 3" key="1">
    <citation type="submission" date="2015-09" db="EMBL/GenBank/DDBJ databases">
        <title>Genome announcement of multiple Pseudomonas syringae strains.</title>
        <authorList>
            <person name="Thakur S."/>
            <person name="Wang P.W."/>
            <person name="Gong Y."/>
            <person name="Weir B.S."/>
            <person name="Guttman D.S."/>
        </authorList>
    </citation>
    <scope>NUCLEOTIDE SEQUENCE [LARGE SCALE GENOMIC DNA]</scope>
    <source>
        <strain evidence="1 3">ICMP19117</strain>
    </source>
</reference>
<organism evidence="1 3">
    <name type="scientific">Pseudomonas congelans</name>
    <dbReference type="NCBI Taxonomy" id="200452"/>
    <lineage>
        <taxon>Bacteria</taxon>
        <taxon>Pseudomonadati</taxon>
        <taxon>Pseudomonadota</taxon>
        <taxon>Gammaproteobacteria</taxon>
        <taxon>Pseudomonadales</taxon>
        <taxon>Pseudomonadaceae</taxon>
        <taxon>Pseudomonas</taxon>
    </lineage>
</organism>
<proteinExistence type="predicted"/>
<comment type="caution">
    <text evidence="1">The sequence shown here is derived from an EMBL/GenBank/DDBJ whole genome shotgun (WGS) entry which is preliminary data.</text>
</comment>
<dbReference type="AlphaFoldDB" id="A0A0P9M347"/>
<dbReference type="EMBL" id="LJQB01000037">
    <property type="protein sequence ID" value="KPW85772.1"/>
    <property type="molecule type" value="Genomic_DNA"/>
</dbReference>
<dbReference type="EMBL" id="FNJH01000020">
    <property type="protein sequence ID" value="SDP88809.1"/>
    <property type="molecule type" value="Genomic_DNA"/>
</dbReference>
<dbReference type="GeneID" id="65078252"/>
<dbReference type="PATRIC" id="fig|200452.3.peg.4774"/>
<evidence type="ECO:0000313" key="2">
    <source>
        <dbReference type="EMBL" id="SDP88809.1"/>
    </source>
</evidence>
<dbReference type="Proteomes" id="UP000050411">
    <property type="component" value="Unassembled WGS sequence"/>
</dbReference>
<evidence type="ECO:0000313" key="4">
    <source>
        <dbReference type="Proteomes" id="UP000183042"/>
    </source>
</evidence>
<sequence length="216" mass="24490">MSLENRKIFENELLKELKAITPSKLIGTDKIKILASKNKLKFKFEKAYVAELYLEHLTNANGYYLGWHVFGGPIFECTANFIAPYKSNLLNKACSSYTTLKIEDKKLTLVSGGVLKTPTPEDAVAISKHIRQVIEEDYIPKIAGCIIASERTIQDVNDAPNIYAYPAIFIHCAIMQNPKILKKDLFKKIISNKKIIKDNNFDLELLESYLDSQLTD</sequence>
<accession>A0A0P9M347</accession>
<name>A0A0P9M347_9PSED</name>
<reference evidence="2 4" key="2">
    <citation type="submission" date="2016-10" db="EMBL/GenBank/DDBJ databases">
        <authorList>
            <person name="Varghese N."/>
            <person name="Submissions S."/>
        </authorList>
    </citation>
    <scope>NUCLEOTIDE SEQUENCE [LARGE SCALE GENOMIC DNA]</scope>
    <source>
        <strain evidence="2 4">DSM 14939</strain>
    </source>
</reference>
<dbReference type="RefSeq" id="WP_054993137.1">
    <property type="nucleotide sequence ID" value="NZ_FNJH01000020.1"/>
</dbReference>
<evidence type="ECO:0000313" key="3">
    <source>
        <dbReference type="Proteomes" id="UP000050411"/>
    </source>
</evidence>
<evidence type="ECO:0000313" key="1">
    <source>
        <dbReference type="EMBL" id="KPW85772.1"/>
    </source>
</evidence>
<gene>
    <name evidence="1" type="ORF">ALO92_03983</name>
    <name evidence="2" type="ORF">SAMN05216596_1202</name>
</gene>
<protein>
    <submittedName>
        <fullName evidence="1">Uncharacterized protein</fullName>
    </submittedName>
</protein>
<dbReference type="Proteomes" id="UP000183042">
    <property type="component" value="Unassembled WGS sequence"/>
</dbReference>
<keyword evidence="4" id="KW-1185">Reference proteome</keyword>